<dbReference type="HOGENOM" id="CLU_2342842_0_0_10"/>
<dbReference type="RefSeq" id="WP_013765496.1">
    <property type="nucleotide sequence ID" value="NC_015510.1"/>
</dbReference>
<evidence type="ECO:0000313" key="3">
    <source>
        <dbReference type="Proteomes" id="UP000008461"/>
    </source>
</evidence>
<protein>
    <submittedName>
        <fullName evidence="2">Uncharacterized protein</fullName>
    </submittedName>
</protein>
<dbReference type="STRING" id="760192.Halhy_3090"/>
<reference key="2">
    <citation type="submission" date="2011-04" db="EMBL/GenBank/DDBJ databases">
        <title>Complete sequence of chromosome of Haliscomenobacter hydrossis DSM 1100.</title>
        <authorList>
            <consortium name="US DOE Joint Genome Institute (JGI-PGF)"/>
            <person name="Lucas S."/>
            <person name="Han J."/>
            <person name="Lapidus A."/>
            <person name="Bruce D."/>
            <person name="Goodwin L."/>
            <person name="Pitluck S."/>
            <person name="Peters L."/>
            <person name="Kyrpides N."/>
            <person name="Mavromatis K."/>
            <person name="Ivanova N."/>
            <person name="Ovchinnikova G."/>
            <person name="Pagani I."/>
            <person name="Daligault H."/>
            <person name="Detter J.C."/>
            <person name="Han C."/>
            <person name="Land M."/>
            <person name="Hauser L."/>
            <person name="Markowitz V."/>
            <person name="Cheng J.-F."/>
            <person name="Hugenholtz P."/>
            <person name="Woyke T."/>
            <person name="Wu D."/>
            <person name="Verbarg S."/>
            <person name="Frueling A."/>
            <person name="Brambilla E."/>
            <person name="Klenk H.-P."/>
            <person name="Eisen J.A."/>
        </authorList>
    </citation>
    <scope>NUCLEOTIDE SEQUENCE</scope>
    <source>
        <strain>DSM 1100</strain>
    </source>
</reference>
<evidence type="ECO:0000313" key="2">
    <source>
        <dbReference type="EMBL" id="AEE50953.1"/>
    </source>
</evidence>
<accession>F4KPL5</accession>
<organism evidence="2 3">
    <name type="scientific">Haliscomenobacter hydrossis (strain ATCC 27775 / DSM 1100 / LMG 10767 / O)</name>
    <dbReference type="NCBI Taxonomy" id="760192"/>
    <lineage>
        <taxon>Bacteria</taxon>
        <taxon>Pseudomonadati</taxon>
        <taxon>Bacteroidota</taxon>
        <taxon>Saprospiria</taxon>
        <taxon>Saprospirales</taxon>
        <taxon>Haliscomenobacteraceae</taxon>
        <taxon>Haliscomenobacter</taxon>
    </lineage>
</organism>
<dbReference type="EMBL" id="CP002691">
    <property type="protein sequence ID" value="AEE50953.1"/>
    <property type="molecule type" value="Genomic_DNA"/>
</dbReference>
<proteinExistence type="predicted"/>
<keyword evidence="3" id="KW-1185">Reference proteome</keyword>
<evidence type="ECO:0000256" key="1">
    <source>
        <dbReference type="SAM" id="MobiDB-lite"/>
    </source>
</evidence>
<reference evidence="2 3" key="1">
    <citation type="journal article" date="2011" name="Stand. Genomic Sci.">
        <title>Complete genome sequence of Haliscomenobacter hydrossis type strain (O).</title>
        <authorList>
            <consortium name="US DOE Joint Genome Institute (JGI-PGF)"/>
            <person name="Daligault H."/>
            <person name="Lapidus A."/>
            <person name="Zeytun A."/>
            <person name="Nolan M."/>
            <person name="Lucas S."/>
            <person name="Del Rio T.G."/>
            <person name="Tice H."/>
            <person name="Cheng J.F."/>
            <person name="Tapia R."/>
            <person name="Han C."/>
            <person name="Goodwin L."/>
            <person name="Pitluck S."/>
            <person name="Liolios K."/>
            <person name="Pagani I."/>
            <person name="Ivanova N."/>
            <person name="Huntemann M."/>
            <person name="Mavromatis K."/>
            <person name="Mikhailova N."/>
            <person name="Pati A."/>
            <person name="Chen A."/>
            <person name="Palaniappan K."/>
            <person name="Land M."/>
            <person name="Hauser L."/>
            <person name="Brambilla E.M."/>
            <person name="Rohde M."/>
            <person name="Verbarg S."/>
            <person name="Goker M."/>
            <person name="Bristow J."/>
            <person name="Eisen J.A."/>
            <person name="Markowitz V."/>
            <person name="Hugenholtz P."/>
            <person name="Kyrpides N.C."/>
            <person name="Klenk H.P."/>
            <person name="Woyke T."/>
        </authorList>
    </citation>
    <scope>NUCLEOTIDE SEQUENCE [LARGE SCALE GENOMIC DNA]</scope>
    <source>
        <strain evidence="3">ATCC 27775 / DSM 1100 / LMG 10767 / O</strain>
    </source>
</reference>
<name>F4KPL5_HALH1</name>
<dbReference type="Proteomes" id="UP000008461">
    <property type="component" value="Chromosome"/>
</dbReference>
<sequence>MNPNNFQRMLDEDVERLAPEKYERIVSTVWGNLGFLRMLGDVADLYMSQMVGVMVMAAGGAGPETQNNANHIPPNTPDRPDQNGPIGGGPQSPEITR</sequence>
<gene>
    <name evidence="2" type="ordered locus">Halhy_3090</name>
</gene>
<dbReference type="AlphaFoldDB" id="F4KPL5"/>
<feature type="region of interest" description="Disordered" evidence="1">
    <location>
        <begin position="60"/>
        <end position="97"/>
    </location>
</feature>
<dbReference type="KEGG" id="hhy:Halhy_3090"/>